<dbReference type="Proteomes" id="UP001176429">
    <property type="component" value="Unassembled WGS sequence"/>
</dbReference>
<protein>
    <submittedName>
        <fullName evidence="3">Regulatory iron-sulfur-containing complex subunit RicT</fullName>
    </submittedName>
</protein>
<feature type="compositionally biased region" description="Basic and acidic residues" evidence="1">
    <location>
        <begin position="356"/>
        <end position="365"/>
    </location>
</feature>
<organism evidence="3 4">
    <name type="scientific">Hymenobacter aranciens</name>
    <dbReference type="NCBI Taxonomy" id="3063996"/>
    <lineage>
        <taxon>Bacteria</taxon>
        <taxon>Pseudomonadati</taxon>
        <taxon>Bacteroidota</taxon>
        <taxon>Cytophagia</taxon>
        <taxon>Cytophagales</taxon>
        <taxon>Hymenobacteraceae</taxon>
        <taxon>Hymenobacter</taxon>
    </lineage>
</organism>
<feature type="compositionally biased region" description="Basic and acidic residues" evidence="1">
    <location>
        <begin position="503"/>
        <end position="517"/>
    </location>
</feature>
<feature type="compositionally biased region" description="Basic residues" evidence="1">
    <location>
        <begin position="366"/>
        <end position="376"/>
    </location>
</feature>
<gene>
    <name evidence="3" type="primary">ricT</name>
    <name evidence="3" type="ORF">Q5H93_07365</name>
</gene>
<dbReference type="EMBL" id="JAUQSY010000004">
    <property type="protein sequence ID" value="MDO7874545.1"/>
    <property type="molecule type" value="Genomic_DNA"/>
</dbReference>
<evidence type="ECO:0000256" key="1">
    <source>
        <dbReference type="SAM" id="MobiDB-lite"/>
    </source>
</evidence>
<dbReference type="InterPro" id="IPR007557">
    <property type="entry name" value="PSP1_C"/>
</dbReference>
<evidence type="ECO:0000259" key="2">
    <source>
        <dbReference type="PROSITE" id="PS51411"/>
    </source>
</evidence>
<proteinExistence type="predicted"/>
<name>A0ABT9B8F5_9BACT</name>
<dbReference type="Pfam" id="PF04468">
    <property type="entry name" value="PSP1"/>
    <property type="match status" value="1"/>
</dbReference>
<dbReference type="PROSITE" id="PS51411">
    <property type="entry name" value="PSP1_C"/>
    <property type="match status" value="1"/>
</dbReference>
<feature type="region of interest" description="Disordered" evidence="1">
    <location>
        <begin position="336"/>
        <end position="597"/>
    </location>
</feature>
<dbReference type="InterPro" id="IPR047767">
    <property type="entry name" value="PSP1-like"/>
</dbReference>
<keyword evidence="4" id="KW-1185">Reference proteome</keyword>
<evidence type="ECO:0000313" key="4">
    <source>
        <dbReference type="Proteomes" id="UP001176429"/>
    </source>
</evidence>
<feature type="domain" description="PSP1 C-terminal" evidence="2">
    <location>
        <begin position="119"/>
        <end position="204"/>
    </location>
</feature>
<evidence type="ECO:0000313" key="3">
    <source>
        <dbReference type="EMBL" id="MDO7874545.1"/>
    </source>
</evidence>
<feature type="compositionally biased region" description="Basic and acidic residues" evidence="1">
    <location>
        <begin position="389"/>
        <end position="457"/>
    </location>
</feature>
<dbReference type="PANTHER" id="PTHR43830:SF3">
    <property type="entry name" value="PROTEIN PSP1"/>
    <property type="match status" value="1"/>
</dbReference>
<dbReference type="NCBIfam" id="NF041131">
    <property type="entry name" value="RicT_YaaT_fam"/>
    <property type="match status" value="1"/>
</dbReference>
<reference evidence="3" key="1">
    <citation type="submission" date="2023-07" db="EMBL/GenBank/DDBJ databases">
        <authorList>
            <person name="Kim M.K."/>
        </authorList>
    </citation>
    <scope>NUCLEOTIDE SEQUENCE</scope>
    <source>
        <strain evidence="3">ASUV-10-1</strain>
    </source>
</reference>
<accession>A0ABT9B8F5</accession>
<comment type="caution">
    <text evidence="3">The sequence shown here is derived from an EMBL/GenBank/DDBJ whole genome shotgun (WGS) entry which is preliminary data.</text>
</comment>
<feature type="compositionally biased region" description="Basic and acidic residues" evidence="1">
    <location>
        <begin position="549"/>
        <end position="574"/>
    </location>
</feature>
<feature type="compositionally biased region" description="Basic residues" evidence="1">
    <location>
        <begin position="489"/>
        <end position="502"/>
    </location>
</feature>
<dbReference type="PANTHER" id="PTHR43830">
    <property type="entry name" value="PROTEIN PSP1"/>
    <property type="match status" value="1"/>
</dbReference>
<dbReference type="RefSeq" id="WP_305005861.1">
    <property type="nucleotide sequence ID" value="NZ_JAUQSY010000004.1"/>
</dbReference>
<sequence>MACSSCSSGGGCSTDSVGGCGSKGSCSSGGCTRLNVFDWLADVAVPDSFAGFDIVEIRFKGGRKDFFRNDQRLNLTTGDAVVVEATGSGWHLGHVSLKGELVRLQMRKKKVPTDSKEIKPILRIATPDDEERWQAVRDLENGTMFRARAVVSELRLKMKLSDVEYQADRTRALFYYSAEDRVDFRELIRRLADEFRVRVEMRQISLRQEAGRIGGIGICGRELCCSTWLTDFKTVSTTAARYQNLSLNPQKLAGQCGRLKCCLNYELDAYLDALKDIPSVQRPLQTEKGEAFLQKTDIFRRRMWFAFKGDNNWVMLDTSRVKELLEMNKRGEKIDSLLPPREEIPEPEVSAIVEGSLDRLDDQIKTSKRSKRKKKDRDKPGREAGASGEIREPKETREGREPRADRPAREGREPREPRADRPAREGREPREGRENREPRADRPNREGRPERRDRDARPATVVIDTPGGPRPPEQLTSPAADETAEQRGRRGAAARPSNRRSGRSRDGREGREGRDANAPRPEGAAPEPRPEGGRNRPPRQPDATAASRPEGEARPPREGREGGRDGGSRRDRGRGGRRGGRSSEGGTGNAAPTPPSA</sequence>